<evidence type="ECO:0000313" key="4">
    <source>
        <dbReference type="Proteomes" id="UP001189429"/>
    </source>
</evidence>
<feature type="compositionally biased region" description="Basic and acidic residues" evidence="1">
    <location>
        <begin position="63"/>
        <end position="83"/>
    </location>
</feature>
<gene>
    <name evidence="3" type="ORF">PCOR1329_LOCUS75362</name>
</gene>
<name>A0ABN9XC03_9DINO</name>
<proteinExistence type="predicted"/>
<keyword evidence="2" id="KW-0472">Membrane</keyword>
<reference evidence="3" key="1">
    <citation type="submission" date="2023-10" db="EMBL/GenBank/DDBJ databases">
        <authorList>
            <person name="Chen Y."/>
            <person name="Shah S."/>
            <person name="Dougan E. K."/>
            <person name="Thang M."/>
            <person name="Chan C."/>
        </authorList>
    </citation>
    <scope>NUCLEOTIDE SEQUENCE [LARGE SCALE GENOMIC DNA]</scope>
</reference>
<evidence type="ECO:0000256" key="2">
    <source>
        <dbReference type="SAM" id="Phobius"/>
    </source>
</evidence>
<keyword evidence="4" id="KW-1185">Reference proteome</keyword>
<keyword evidence="2" id="KW-1133">Transmembrane helix</keyword>
<dbReference type="Proteomes" id="UP001189429">
    <property type="component" value="Unassembled WGS sequence"/>
</dbReference>
<keyword evidence="2" id="KW-0812">Transmembrane</keyword>
<organism evidence="3 4">
    <name type="scientific">Prorocentrum cordatum</name>
    <dbReference type="NCBI Taxonomy" id="2364126"/>
    <lineage>
        <taxon>Eukaryota</taxon>
        <taxon>Sar</taxon>
        <taxon>Alveolata</taxon>
        <taxon>Dinophyceae</taxon>
        <taxon>Prorocentrales</taxon>
        <taxon>Prorocentraceae</taxon>
        <taxon>Prorocentrum</taxon>
    </lineage>
</organism>
<accession>A0ABN9XC03</accession>
<protein>
    <submittedName>
        <fullName evidence="3">Uncharacterized protein</fullName>
    </submittedName>
</protein>
<evidence type="ECO:0000256" key="1">
    <source>
        <dbReference type="SAM" id="MobiDB-lite"/>
    </source>
</evidence>
<feature type="transmembrane region" description="Helical" evidence="2">
    <location>
        <begin position="20"/>
        <end position="41"/>
    </location>
</feature>
<evidence type="ECO:0000313" key="3">
    <source>
        <dbReference type="EMBL" id="CAK0897080.1"/>
    </source>
</evidence>
<comment type="caution">
    <text evidence="3">The sequence shown here is derived from an EMBL/GenBank/DDBJ whole genome shotgun (WGS) entry which is preliminary data.</text>
</comment>
<dbReference type="EMBL" id="CAUYUJ010020281">
    <property type="protein sequence ID" value="CAK0897080.1"/>
    <property type="molecule type" value="Genomic_DNA"/>
</dbReference>
<feature type="region of interest" description="Disordered" evidence="1">
    <location>
        <begin position="50"/>
        <end position="108"/>
    </location>
</feature>
<sequence length="108" mass="11715">MISQGQRLLSSPTLAEPLDAASCLWALPTVVVAAFFFLRWLQWWLQGGGSPECAGHRSPKGAPVREELGAQPDRDPKCQRDPRSVGSGMDGGIRRRDIQGTAENLTGE</sequence>